<accession>A0A1X7VWM1</accession>
<feature type="transmembrane region" description="Helical" evidence="8">
    <location>
        <begin position="790"/>
        <end position="810"/>
    </location>
</feature>
<dbReference type="OrthoDB" id="6143346at2759"/>
<dbReference type="GO" id="GO:0005576">
    <property type="term" value="C:extracellular region"/>
    <property type="evidence" value="ECO:0007669"/>
    <property type="project" value="UniProtKB-SubCell"/>
</dbReference>
<feature type="chain" id="PRO_5010856854" description="Right handed beta helix domain-containing protein" evidence="9">
    <location>
        <begin position="21"/>
        <end position="1079"/>
    </location>
</feature>
<feature type="transmembrane region" description="Helical" evidence="8">
    <location>
        <begin position="704"/>
        <end position="727"/>
    </location>
</feature>
<feature type="signal peptide" evidence="9">
    <location>
        <begin position="1"/>
        <end position="20"/>
    </location>
</feature>
<name>A0A1X7VWM1_AMPQE</name>
<reference evidence="10" key="1">
    <citation type="submission" date="2017-05" db="UniProtKB">
        <authorList>
            <consortium name="EnsemblMetazoa"/>
        </authorList>
    </citation>
    <scope>IDENTIFICATION</scope>
</reference>
<evidence type="ECO:0008006" key="11">
    <source>
        <dbReference type="Google" id="ProtNLM"/>
    </source>
</evidence>
<keyword evidence="6 8" id="KW-0472">Membrane</keyword>
<dbReference type="InParanoid" id="A0A1X7VWM1"/>
<dbReference type="AlphaFoldDB" id="A0A1X7VWM1"/>
<dbReference type="EnsemblMetazoa" id="Aqu2.1.44266_001">
    <property type="protein sequence ID" value="Aqu2.1.44266_001"/>
    <property type="gene ID" value="Aqu2.1.44266"/>
</dbReference>
<keyword evidence="5 9" id="KW-0732">Signal</keyword>
<dbReference type="InterPro" id="IPR003368">
    <property type="entry name" value="POMP_repeat"/>
</dbReference>
<protein>
    <recommendedName>
        <fullName evidence="11">Right handed beta helix domain-containing protein</fullName>
    </recommendedName>
</protein>
<evidence type="ECO:0000256" key="8">
    <source>
        <dbReference type="SAM" id="Phobius"/>
    </source>
</evidence>
<evidence type="ECO:0000313" key="10">
    <source>
        <dbReference type="EnsemblMetazoa" id="Aqu2.1.44266_001"/>
    </source>
</evidence>
<evidence type="ECO:0000256" key="5">
    <source>
        <dbReference type="ARBA" id="ARBA00022729"/>
    </source>
</evidence>
<evidence type="ECO:0000256" key="2">
    <source>
        <dbReference type="ARBA" id="ARBA00004442"/>
    </source>
</evidence>
<sequence length="1079" mass="121351">MSLLLVVVLLFFSSSCSVSSHQYYVSDDCSSVTHKPCNPLSVYAGNMPQYNNTVFYFIGTSVINFTVTMDSVQNITLHGLDQSPTIHCINNVFIAITTSSHISFSKISFHCRIDFRYSNNITIADSIFKNLMRHRHMYVTLLNVFDSKITSLVFKKVHLIIRYNPPPVCYNELHHYSLTLTNVTVSNGYSVFDMDHGTSYNISVILDNVNIISSSNHGVHYNFAETLFLLYITNSSASNSRVGFYFDFDTHSQQSKYCKIKGVESQSTILIEDSKFHNNINGLYFGILRDYFQLSDHHIAITVKSCSIRDSDRYGLLIDGHLSIAVHISVINTELVGNWRNEIQRCVSINLNNITVTNSLLTGLVIIASVVTVENRLVFKKNTGVVGGGMAINGSSIMALSSSANLEFIGNHATYKGGGIYMDEKTRSAFTQVSPMPLTLKDNTARVAGNDIYGQAYSNFYEFFNSTNSSTSSDATAFTFCDPNSNDTTPIWHNGDEQQSVFPGQPLKYNVALFGRSSDLNSYSVTDGKITIEINGTIVLEKYIINCSLIEYVPKFINYGRNNVTLNVITVSFYNLEVLFHISFTLNECPIGFSVNSSGVCDCSVSRENVTCNINTLDITHNGLLWIGTYDTSTPFNANATNPNACIINEDCLLYCSPNSVTFKLNDTDTQCVDNRGQRMCGSCREGYSLLMGSNKCGQCHNNYMMIAWIALFIVMGVLLVVLLIALNLTVSVGTLNGLLFYANIVKLYEPVFSRKGALPVLSQVISWINLDFGFEICFYNGMDSYAKQWLQFAFPLYLWIIIIIIIQLCRRYGKISRLMGSHAVSVLSTLTFLSYTKLVRTIVIVLHKREVTLHCTDESVRSVSLWYEDPNAEYAKGKHAGLFGFALLVSVFFVIPYTLFLLCHPVLEKYLSHFKLFKSWNHFKPIIDAYSGPMKDEYRFWPGLLLVTRVPVLLIVTFLQNESRVLLLAVAAIILSLSFIFGGVYRKKLNNIIEFWFLLILCIMASLSVAFTDDSKLSHMKCYDALIKKLLKKQDENDDPLLDVTESHLTVDQQRREIVPTSTDVRRCASRESVIDLF</sequence>
<evidence type="ECO:0000256" key="7">
    <source>
        <dbReference type="ARBA" id="ARBA00023237"/>
    </source>
</evidence>
<keyword evidence="8" id="KW-0812">Transmembrane</keyword>
<dbReference type="NCBIfam" id="TIGR01376">
    <property type="entry name" value="POMP_repeat"/>
    <property type="match status" value="1"/>
</dbReference>
<feature type="transmembrane region" description="Helical" evidence="8">
    <location>
        <begin position="883"/>
        <end position="908"/>
    </location>
</feature>
<evidence type="ECO:0000256" key="6">
    <source>
        <dbReference type="ARBA" id="ARBA00023136"/>
    </source>
</evidence>
<evidence type="ECO:0000256" key="9">
    <source>
        <dbReference type="SAM" id="SignalP"/>
    </source>
</evidence>
<evidence type="ECO:0000256" key="3">
    <source>
        <dbReference type="ARBA" id="ARBA00004613"/>
    </source>
</evidence>
<evidence type="ECO:0000256" key="4">
    <source>
        <dbReference type="ARBA" id="ARBA00022525"/>
    </source>
</evidence>
<feature type="transmembrane region" description="Helical" evidence="8">
    <location>
        <begin position="967"/>
        <end position="986"/>
    </location>
</feature>
<keyword evidence="4" id="KW-0964">Secreted</keyword>
<evidence type="ECO:0000256" key="1">
    <source>
        <dbReference type="ARBA" id="ARBA00004196"/>
    </source>
</evidence>
<feature type="transmembrane region" description="Helical" evidence="8">
    <location>
        <begin position="992"/>
        <end position="1012"/>
    </location>
</feature>
<keyword evidence="8" id="KW-1133">Transmembrane helix</keyword>
<organism evidence="10">
    <name type="scientific">Amphimedon queenslandica</name>
    <name type="common">Sponge</name>
    <dbReference type="NCBI Taxonomy" id="400682"/>
    <lineage>
        <taxon>Eukaryota</taxon>
        <taxon>Metazoa</taxon>
        <taxon>Porifera</taxon>
        <taxon>Demospongiae</taxon>
        <taxon>Heteroscleromorpha</taxon>
        <taxon>Haplosclerida</taxon>
        <taxon>Niphatidae</taxon>
        <taxon>Amphimedon</taxon>
    </lineage>
</organism>
<keyword evidence="7" id="KW-0998">Cell outer membrane</keyword>
<comment type="subcellular location">
    <subcellularLocation>
        <location evidence="1">Cell envelope</location>
    </subcellularLocation>
    <subcellularLocation>
        <location evidence="2">Cell outer membrane</location>
    </subcellularLocation>
    <subcellularLocation>
        <location evidence="3">Secreted</location>
    </subcellularLocation>
</comment>
<feature type="transmembrane region" description="Helical" evidence="8">
    <location>
        <begin position="941"/>
        <end position="960"/>
    </location>
</feature>
<proteinExistence type="predicted"/>